<dbReference type="OrthoDB" id="9805821at2"/>
<dbReference type="InterPro" id="IPR017853">
    <property type="entry name" value="GH"/>
</dbReference>
<dbReference type="PANTHER" id="PTHR42721">
    <property type="entry name" value="SUGAR HYDROLASE-RELATED"/>
    <property type="match status" value="1"/>
</dbReference>
<dbReference type="SUPFAM" id="SSF56988">
    <property type="entry name" value="Anthrax protective antigen"/>
    <property type="match status" value="1"/>
</dbReference>
<dbReference type="InterPro" id="IPR037524">
    <property type="entry name" value="PA14/GLEYA"/>
</dbReference>
<dbReference type="RefSeq" id="WP_132000678.1">
    <property type="nucleotide sequence ID" value="NZ_SMFK01000001.1"/>
</dbReference>
<dbReference type="Gene3D" id="3.40.50.1700">
    <property type="entry name" value="Glycoside hydrolase family 3 C-terminal domain"/>
    <property type="match status" value="1"/>
</dbReference>
<dbReference type="EMBL" id="SMFK01000001">
    <property type="protein sequence ID" value="TDD99490.1"/>
    <property type="molecule type" value="Genomic_DNA"/>
</dbReference>
<feature type="domain" description="PA14" evidence="5">
    <location>
        <begin position="458"/>
        <end position="600"/>
    </location>
</feature>
<evidence type="ECO:0000256" key="2">
    <source>
        <dbReference type="ARBA" id="ARBA00022729"/>
    </source>
</evidence>
<accession>A0A4R5CLH7</accession>
<dbReference type="GO" id="GO:0045493">
    <property type="term" value="P:xylan catabolic process"/>
    <property type="evidence" value="ECO:0007669"/>
    <property type="project" value="InterPro"/>
</dbReference>
<dbReference type="InterPro" id="IPR054850">
    <property type="entry name" value="Xylosidase_Xyl3A"/>
</dbReference>
<dbReference type="SMART" id="SM00758">
    <property type="entry name" value="PA14"/>
    <property type="match status" value="1"/>
</dbReference>
<dbReference type="NCBIfam" id="NF041776">
    <property type="entry name" value="xylosidase_Xyl3A"/>
    <property type="match status" value="1"/>
</dbReference>
<keyword evidence="3 6" id="KW-0378">Hydrolase</keyword>
<evidence type="ECO:0000256" key="3">
    <source>
        <dbReference type="ARBA" id="ARBA00022801"/>
    </source>
</evidence>
<gene>
    <name evidence="6" type="ORF">E0F76_01830</name>
</gene>
<dbReference type="Gene3D" id="3.20.20.300">
    <property type="entry name" value="Glycoside hydrolase, family 3, N-terminal domain"/>
    <property type="match status" value="1"/>
</dbReference>
<protein>
    <submittedName>
        <fullName evidence="6">Glycoside hydrolase family 3 protein</fullName>
    </submittedName>
</protein>
<dbReference type="Proteomes" id="UP000295479">
    <property type="component" value="Unassembled WGS sequence"/>
</dbReference>
<feature type="signal peptide" evidence="4">
    <location>
        <begin position="1"/>
        <end position="19"/>
    </location>
</feature>
<dbReference type="Pfam" id="PF01915">
    <property type="entry name" value="Glyco_hydro_3_C"/>
    <property type="match status" value="1"/>
</dbReference>
<evidence type="ECO:0000313" key="7">
    <source>
        <dbReference type="Proteomes" id="UP000295479"/>
    </source>
</evidence>
<dbReference type="InterPro" id="IPR011658">
    <property type="entry name" value="PA14_dom"/>
</dbReference>
<dbReference type="Pfam" id="PF07691">
    <property type="entry name" value="PA14"/>
    <property type="match status" value="1"/>
</dbReference>
<dbReference type="AlphaFoldDB" id="A0A4R5CLH7"/>
<dbReference type="InterPro" id="IPR013783">
    <property type="entry name" value="Ig-like_fold"/>
</dbReference>
<dbReference type="InterPro" id="IPR044993">
    <property type="entry name" value="BXL"/>
</dbReference>
<evidence type="ECO:0000259" key="5">
    <source>
        <dbReference type="PROSITE" id="PS51820"/>
    </source>
</evidence>
<dbReference type="InterPro" id="IPR026891">
    <property type="entry name" value="Fn3-like"/>
</dbReference>
<keyword evidence="7" id="KW-1185">Reference proteome</keyword>
<dbReference type="GO" id="GO:0046556">
    <property type="term" value="F:alpha-L-arabinofuranosidase activity"/>
    <property type="evidence" value="ECO:0007669"/>
    <property type="project" value="TreeGrafter"/>
</dbReference>
<dbReference type="SUPFAM" id="SSF51445">
    <property type="entry name" value="(Trans)glycosidases"/>
    <property type="match status" value="1"/>
</dbReference>
<comment type="caution">
    <text evidence="6">The sequence shown here is derived from an EMBL/GenBank/DDBJ whole genome shotgun (WGS) entry which is preliminary data.</text>
</comment>
<keyword evidence="2 4" id="KW-0732">Signal</keyword>
<dbReference type="PRINTS" id="PR00133">
    <property type="entry name" value="GLHYDRLASE3"/>
</dbReference>
<dbReference type="GO" id="GO:0009044">
    <property type="term" value="F:xylan 1,4-beta-xylosidase activity"/>
    <property type="evidence" value="ECO:0007669"/>
    <property type="project" value="InterPro"/>
</dbReference>
<dbReference type="SUPFAM" id="SSF52279">
    <property type="entry name" value="Beta-D-glucan exohydrolase, C-terminal domain"/>
    <property type="match status" value="1"/>
</dbReference>
<dbReference type="PANTHER" id="PTHR42721:SF3">
    <property type="entry name" value="BETA-D-XYLOSIDASE 5-RELATED"/>
    <property type="match status" value="1"/>
</dbReference>
<dbReference type="Gene3D" id="2.60.120.380">
    <property type="match status" value="1"/>
</dbReference>
<dbReference type="InterPro" id="IPR036962">
    <property type="entry name" value="Glyco_hydro_3_N_sf"/>
</dbReference>
<comment type="similarity">
    <text evidence="1">Belongs to the glycosyl hydrolase 3 family.</text>
</comment>
<evidence type="ECO:0000256" key="4">
    <source>
        <dbReference type="SAM" id="SignalP"/>
    </source>
</evidence>
<dbReference type="Pfam" id="PF00933">
    <property type="entry name" value="Glyco_hydro_3"/>
    <property type="match status" value="1"/>
</dbReference>
<organism evidence="6 7">
    <name type="scientific">Flavobacterium cellulosilyticum</name>
    <dbReference type="NCBI Taxonomy" id="2541731"/>
    <lineage>
        <taxon>Bacteria</taxon>
        <taxon>Pseudomonadati</taxon>
        <taxon>Bacteroidota</taxon>
        <taxon>Flavobacteriia</taxon>
        <taxon>Flavobacteriales</taxon>
        <taxon>Flavobacteriaceae</taxon>
        <taxon>Flavobacterium</taxon>
    </lineage>
</organism>
<dbReference type="PROSITE" id="PS51820">
    <property type="entry name" value="PA14"/>
    <property type="match status" value="1"/>
</dbReference>
<dbReference type="Gene3D" id="2.60.40.10">
    <property type="entry name" value="Immunoglobulins"/>
    <property type="match status" value="1"/>
</dbReference>
<dbReference type="InterPro" id="IPR002772">
    <property type="entry name" value="Glyco_hydro_3_C"/>
</dbReference>
<reference evidence="6 7" key="1">
    <citation type="submission" date="2019-03" db="EMBL/GenBank/DDBJ databases">
        <title>Flavobacterium AR-3-4 sp. nov. isolated from arctic soil.</title>
        <authorList>
            <person name="Chaudhary D.K."/>
        </authorList>
    </citation>
    <scope>NUCLEOTIDE SEQUENCE [LARGE SCALE GENOMIC DNA]</scope>
    <source>
        <strain evidence="6 7">AR-3-4</strain>
    </source>
</reference>
<evidence type="ECO:0000256" key="1">
    <source>
        <dbReference type="ARBA" id="ARBA00005336"/>
    </source>
</evidence>
<proteinExistence type="inferred from homology"/>
<evidence type="ECO:0000313" key="6">
    <source>
        <dbReference type="EMBL" id="TDD99490.1"/>
    </source>
</evidence>
<dbReference type="SMART" id="SM01217">
    <property type="entry name" value="Fn3_like"/>
    <property type="match status" value="1"/>
</dbReference>
<sequence length="864" mass="96763">MKISYLFFISLFSIVSINAQQFPYKDPSLTSEARAKDLISRLTLEEKAALMCDQSDAIPRLGIKKFNWWSEALHGYANNDNVTVFPEPIGMAASFDDQLLYRVFDAVSDEARAKYNQWIKDGNENKRFLSLSVWTPNVNIFRDPRWGRGQETYGEDPYLTSRMGVSVVKGLQGPADAKYRKLLACAKHYAVHSGPEWSRHELNLNNVNPRELYETYLPAFKSLVQDADVRQVMCAYQRLDDEPCCSNTRLLQRILRDEWGYKYLVVSDCGAVTDFYTTHKVSSDAVHAASKAVLAGTDVECVWEKYPFKNLPEAVAKDLIKEADIDKSLLRVLVGRFDLGEMDDDAIVPWAQIPASVLNSKKHQQLTLEMAQKSMTLLQNKNNVLPLNKATNKIAIIGPNADNEPMLWGNYNGTPVKTITIKDGIESKVDANKIFYDKACDLVEDKVTQSYFDQFSFEGKKGMKATFWNNPNREGNSVTSQQILYPIKTTTAGQHEFASGVKLEGFSVKYETEFTAKANDTLVFKTGATGAFELLVNGKSIAKYTNWRTVPGNFRFSVEAGKKYKIEILFAQSNNWQANLEFDFGKEYDINFSSLIKKLDGIDTVIFAGGLSTLLEGEEMPVSYPGFKGGDRTNIDLPAVQRMCLKELKAAGKKVIFVNCSGSAIALTPETASCDAILQAWYPGEAGGQAVADVLFGDYNPAGKLPISFYKNSDKLGDFEDYSMKGRTYRYTTDVLFPFGFGLSYSKFNIGLGKLSKTTIKSTENTQLSFPIQNSSKREGTEIVQVYVKKLNDPDGPLKTLKAFKRIELKAGEKQNVTIDLPASSFEFYDANIIGMNVTPGEYEVYYGNSSDAKDLKMTKIFIK</sequence>
<dbReference type="InterPro" id="IPR001764">
    <property type="entry name" value="Glyco_hydro_3_N"/>
</dbReference>
<name>A0A4R5CLH7_9FLAO</name>
<dbReference type="GO" id="GO:0031222">
    <property type="term" value="P:arabinan catabolic process"/>
    <property type="evidence" value="ECO:0007669"/>
    <property type="project" value="TreeGrafter"/>
</dbReference>
<dbReference type="InterPro" id="IPR036881">
    <property type="entry name" value="Glyco_hydro_3_C_sf"/>
</dbReference>
<feature type="chain" id="PRO_5020572563" evidence="4">
    <location>
        <begin position="20"/>
        <end position="864"/>
    </location>
</feature>
<dbReference type="Pfam" id="PF14310">
    <property type="entry name" value="Fn3-like"/>
    <property type="match status" value="1"/>
</dbReference>